<dbReference type="STRING" id="137246.A0A401T4X5"/>
<feature type="domain" description="DUF7789" evidence="2">
    <location>
        <begin position="1"/>
        <end position="87"/>
    </location>
</feature>
<comment type="caution">
    <text evidence="3">The sequence shown here is derived from an EMBL/GenBank/DDBJ whole genome shotgun (WGS) entry which is preliminary data.</text>
</comment>
<dbReference type="PANTHER" id="PTHR39299:SF1">
    <property type="entry name" value="TRANSMEMBRANE PROTEIN"/>
    <property type="match status" value="1"/>
</dbReference>
<evidence type="ECO:0000313" key="4">
    <source>
        <dbReference type="Proteomes" id="UP000287033"/>
    </source>
</evidence>
<organism evidence="3 4">
    <name type="scientific">Chiloscyllium punctatum</name>
    <name type="common">Brownbanded bambooshark</name>
    <name type="synonym">Hemiscyllium punctatum</name>
    <dbReference type="NCBI Taxonomy" id="137246"/>
    <lineage>
        <taxon>Eukaryota</taxon>
        <taxon>Metazoa</taxon>
        <taxon>Chordata</taxon>
        <taxon>Craniata</taxon>
        <taxon>Vertebrata</taxon>
        <taxon>Chondrichthyes</taxon>
        <taxon>Elasmobranchii</taxon>
        <taxon>Galeomorphii</taxon>
        <taxon>Galeoidea</taxon>
        <taxon>Orectolobiformes</taxon>
        <taxon>Hemiscylliidae</taxon>
        <taxon>Chiloscyllium</taxon>
    </lineage>
</organism>
<evidence type="ECO:0000256" key="1">
    <source>
        <dbReference type="SAM" id="Phobius"/>
    </source>
</evidence>
<dbReference type="Pfam" id="PF25044">
    <property type="entry name" value="DUF7789"/>
    <property type="match status" value="1"/>
</dbReference>
<dbReference type="OrthoDB" id="2448307at2759"/>
<dbReference type="EMBL" id="BEZZ01001044">
    <property type="protein sequence ID" value="GCC37716.1"/>
    <property type="molecule type" value="Genomic_DNA"/>
</dbReference>
<evidence type="ECO:0000313" key="3">
    <source>
        <dbReference type="EMBL" id="GCC37716.1"/>
    </source>
</evidence>
<keyword evidence="1" id="KW-1133">Transmembrane helix</keyword>
<sequence length="137" mass="15303">MLFLCFSMVTFDLQTQLCLCVLVLTSGASHISLEHSAILGVGICWAVLKAVVGLIAILKEIKCLVWIFMIQNLPELAYLGYLLHLVSSSVEAFPIWYLHRIQFWLLTIGRVPLNFKRAAPDGGFAKDGDTVLFSEFL</sequence>
<reference evidence="3 4" key="1">
    <citation type="journal article" date="2018" name="Nat. Ecol. Evol.">
        <title>Shark genomes provide insights into elasmobranch evolution and the origin of vertebrates.</title>
        <authorList>
            <person name="Hara Y"/>
            <person name="Yamaguchi K"/>
            <person name="Onimaru K"/>
            <person name="Kadota M"/>
            <person name="Koyanagi M"/>
            <person name="Keeley SD"/>
            <person name="Tatsumi K"/>
            <person name="Tanaka K"/>
            <person name="Motone F"/>
            <person name="Kageyama Y"/>
            <person name="Nozu R"/>
            <person name="Adachi N"/>
            <person name="Nishimura O"/>
            <person name="Nakagawa R"/>
            <person name="Tanegashima C"/>
            <person name="Kiyatake I"/>
            <person name="Matsumoto R"/>
            <person name="Murakumo K"/>
            <person name="Nishida K"/>
            <person name="Terakita A"/>
            <person name="Kuratani S"/>
            <person name="Sato K"/>
            <person name="Hyodo S Kuraku.S."/>
        </authorList>
    </citation>
    <scope>NUCLEOTIDE SEQUENCE [LARGE SCALE GENOMIC DNA]</scope>
</reference>
<protein>
    <recommendedName>
        <fullName evidence="2">DUF7789 domain-containing protein</fullName>
    </recommendedName>
</protein>
<keyword evidence="1" id="KW-0472">Membrane</keyword>
<dbReference type="PANTHER" id="PTHR39299">
    <property type="entry name" value="TRANSMEMBRANE PROTEIN"/>
    <property type="match status" value="1"/>
</dbReference>
<dbReference type="InterPro" id="IPR056691">
    <property type="entry name" value="DUF7789"/>
</dbReference>
<gene>
    <name evidence="3" type="ORF">chiPu_0016222</name>
</gene>
<dbReference type="AlphaFoldDB" id="A0A401T4X5"/>
<name>A0A401T4X5_CHIPU</name>
<keyword evidence="4" id="KW-1185">Reference proteome</keyword>
<feature type="transmembrane region" description="Helical" evidence="1">
    <location>
        <begin position="38"/>
        <end position="58"/>
    </location>
</feature>
<proteinExistence type="predicted"/>
<accession>A0A401T4X5</accession>
<evidence type="ECO:0000259" key="2">
    <source>
        <dbReference type="Pfam" id="PF25044"/>
    </source>
</evidence>
<dbReference type="Proteomes" id="UP000287033">
    <property type="component" value="Unassembled WGS sequence"/>
</dbReference>
<keyword evidence="1" id="KW-0812">Transmembrane</keyword>